<dbReference type="AlphaFoldDB" id="F2Q0W2"/>
<protein>
    <submittedName>
        <fullName evidence="1">Uncharacterized protein</fullName>
    </submittedName>
</protein>
<evidence type="ECO:0000313" key="1">
    <source>
        <dbReference type="EMBL" id="EGE07780.1"/>
    </source>
</evidence>
<keyword evidence="2" id="KW-1185">Reference proteome</keyword>
<dbReference type="EMBL" id="DS995765">
    <property type="protein sequence ID" value="EGE07780.1"/>
    <property type="molecule type" value="Genomic_DNA"/>
</dbReference>
<name>F2Q0W2_TRIEC</name>
<reference evidence="2" key="1">
    <citation type="journal article" date="2012" name="MBio">
        <title>Comparative genome analysis of Trichophyton rubrum and related dermatophytes reveals candidate genes involved in infection.</title>
        <authorList>
            <person name="Martinez D.A."/>
            <person name="Oliver B.G."/>
            <person name="Graeser Y."/>
            <person name="Goldberg J.M."/>
            <person name="Li W."/>
            <person name="Martinez-Rossi N.M."/>
            <person name="Monod M."/>
            <person name="Shelest E."/>
            <person name="Barton R.C."/>
            <person name="Birch E."/>
            <person name="Brakhage A.A."/>
            <person name="Chen Z."/>
            <person name="Gurr S.J."/>
            <person name="Heiman D."/>
            <person name="Heitman J."/>
            <person name="Kosti I."/>
            <person name="Rossi A."/>
            <person name="Saif S."/>
            <person name="Samalova M."/>
            <person name="Saunders C.W."/>
            <person name="Shea T."/>
            <person name="Summerbell R.C."/>
            <person name="Xu J."/>
            <person name="Young S."/>
            <person name="Zeng Q."/>
            <person name="Birren B.W."/>
            <person name="Cuomo C.A."/>
            <person name="White T.C."/>
        </authorList>
    </citation>
    <scope>NUCLEOTIDE SEQUENCE [LARGE SCALE GENOMIC DNA]</scope>
    <source>
        <strain evidence="2">ATCC MYA-4606 / CBS 127.97</strain>
    </source>
</reference>
<dbReference type="HOGENOM" id="CLU_2689565_0_0_1"/>
<dbReference type="Proteomes" id="UP000009169">
    <property type="component" value="Unassembled WGS sequence"/>
</dbReference>
<evidence type="ECO:0000313" key="2">
    <source>
        <dbReference type="Proteomes" id="UP000009169"/>
    </source>
</evidence>
<sequence length="74" mass="8629">MDERETYVLDLLALCYWPLLHAQLLHGPVYFLIVSLPASDSSDNPLWYLGEQQTVSGITELRDYEIAIWQQYPE</sequence>
<gene>
    <name evidence="1" type="ORF">TEQG_06812</name>
</gene>
<dbReference type="eggNOG" id="ENOG502SWSF">
    <property type="taxonomic scope" value="Eukaryota"/>
</dbReference>
<accession>F2Q0W2</accession>
<organism evidence="1 2">
    <name type="scientific">Trichophyton equinum (strain ATCC MYA-4606 / CBS 127.97)</name>
    <name type="common">Horse ringworm fungus</name>
    <dbReference type="NCBI Taxonomy" id="559882"/>
    <lineage>
        <taxon>Eukaryota</taxon>
        <taxon>Fungi</taxon>
        <taxon>Dikarya</taxon>
        <taxon>Ascomycota</taxon>
        <taxon>Pezizomycotina</taxon>
        <taxon>Eurotiomycetes</taxon>
        <taxon>Eurotiomycetidae</taxon>
        <taxon>Onygenales</taxon>
        <taxon>Arthrodermataceae</taxon>
        <taxon>Trichophyton</taxon>
    </lineage>
</organism>
<dbReference type="OrthoDB" id="4174363at2759"/>
<proteinExistence type="predicted"/>
<dbReference type="VEuPathDB" id="FungiDB:TEQG_06812"/>